<evidence type="ECO:0000256" key="1">
    <source>
        <dbReference type="SAM" id="MobiDB-lite"/>
    </source>
</evidence>
<feature type="transmembrane region" description="Helical" evidence="2">
    <location>
        <begin position="60"/>
        <end position="77"/>
    </location>
</feature>
<keyword evidence="2" id="KW-0812">Transmembrane</keyword>
<protein>
    <recommendedName>
        <fullName evidence="5">DUF2141 domain-containing protein</fullName>
    </recommendedName>
</protein>
<reference evidence="3 4" key="1">
    <citation type="submission" date="2017-05" db="EMBL/GenBank/DDBJ databases">
        <authorList>
            <person name="Varghese N."/>
            <person name="Submissions S."/>
        </authorList>
    </citation>
    <scope>NUCLEOTIDE SEQUENCE [LARGE SCALE GENOMIC DNA]</scope>
    <source>
        <strain evidence="3 4">DSM 25457</strain>
    </source>
</reference>
<keyword evidence="2" id="KW-0472">Membrane</keyword>
<evidence type="ECO:0008006" key="5">
    <source>
        <dbReference type="Google" id="ProtNLM"/>
    </source>
</evidence>
<dbReference type="InterPro" id="IPR018673">
    <property type="entry name" value="DUF2141"/>
</dbReference>
<feature type="region of interest" description="Disordered" evidence="1">
    <location>
        <begin position="1"/>
        <end position="43"/>
    </location>
</feature>
<evidence type="ECO:0000256" key="2">
    <source>
        <dbReference type="SAM" id="Phobius"/>
    </source>
</evidence>
<evidence type="ECO:0000313" key="3">
    <source>
        <dbReference type="EMBL" id="SMP38354.1"/>
    </source>
</evidence>
<accession>A0ABY1PNB1</accession>
<dbReference type="Pfam" id="PF09912">
    <property type="entry name" value="DUF2141"/>
    <property type="match status" value="1"/>
</dbReference>
<comment type="caution">
    <text evidence="3">The sequence shown here is derived from an EMBL/GenBank/DDBJ whole genome shotgun (WGS) entry which is preliminary data.</text>
</comment>
<keyword evidence="2" id="KW-1133">Transmembrane helix</keyword>
<proteinExistence type="predicted"/>
<dbReference type="RefSeq" id="WP_283430381.1">
    <property type="nucleotide sequence ID" value="NZ_FXUG01000001.1"/>
</dbReference>
<sequence>MSDATDTQSNPLPSNPPPTNPLPTPAKTKNPNKRVSDSHRGDNSWKAYSNQWKANHGTQLMAFAGLVFLVGAGYLFYQQNKFQPPMFPEGDSIDSVREQLIDVESGGVTPEGALGLSETGDEKVASQFVMLRVLGASDKKGKIRVAVYDSGESFNQVEKAIWKRAWPVKTEGHLTLEIPLDDQPEEFAIAVFQDVNDNGKLDRNKLGIPAERYGFSRGARGKLGPPAFSEAVIPRPQPGQLIELEIW</sequence>
<feature type="compositionally biased region" description="Basic and acidic residues" evidence="1">
    <location>
        <begin position="34"/>
        <end position="43"/>
    </location>
</feature>
<feature type="compositionally biased region" description="Pro residues" evidence="1">
    <location>
        <begin position="13"/>
        <end position="24"/>
    </location>
</feature>
<dbReference type="Proteomes" id="UP001158067">
    <property type="component" value="Unassembled WGS sequence"/>
</dbReference>
<organism evidence="3 4">
    <name type="scientific">Neorhodopirellula lusitana</name>
    <dbReference type="NCBI Taxonomy" id="445327"/>
    <lineage>
        <taxon>Bacteria</taxon>
        <taxon>Pseudomonadati</taxon>
        <taxon>Planctomycetota</taxon>
        <taxon>Planctomycetia</taxon>
        <taxon>Pirellulales</taxon>
        <taxon>Pirellulaceae</taxon>
        <taxon>Neorhodopirellula</taxon>
    </lineage>
</organism>
<name>A0ABY1PNB1_9BACT</name>
<dbReference type="EMBL" id="FXUG01000001">
    <property type="protein sequence ID" value="SMP38354.1"/>
    <property type="molecule type" value="Genomic_DNA"/>
</dbReference>
<gene>
    <name evidence="3" type="ORF">SAMN06265222_101116</name>
</gene>
<evidence type="ECO:0000313" key="4">
    <source>
        <dbReference type="Proteomes" id="UP001158067"/>
    </source>
</evidence>
<keyword evidence="4" id="KW-1185">Reference proteome</keyword>